<feature type="chain" id="PRO_5021835673" description="Acyl carrier protein" evidence="6">
    <location>
        <begin position="26"/>
        <end position="122"/>
    </location>
</feature>
<evidence type="ECO:0000256" key="3">
    <source>
        <dbReference type="HAMAP-Rule" id="MF_01217"/>
    </source>
</evidence>
<dbReference type="SUPFAM" id="SSF47336">
    <property type="entry name" value="ACP-like"/>
    <property type="match status" value="1"/>
</dbReference>
<comment type="PTM">
    <text evidence="3">4'-phosphopantetheine is transferred from CoA to a specific serine of apo-ACP by AcpS. This modification is essential for activity because fatty acids are bound in thioester linkage to the sulfhydryl of the prosthetic group.</text>
</comment>
<dbReference type="InterPro" id="IPR036736">
    <property type="entry name" value="ACP-like_sf"/>
</dbReference>
<dbReference type="GO" id="GO:0016020">
    <property type="term" value="C:membrane"/>
    <property type="evidence" value="ECO:0007669"/>
    <property type="project" value="GOC"/>
</dbReference>
<dbReference type="Gene3D" id="1.10.1200.10">
    <property type="entry name" value="ACP-like"/>
    <property type="match status" value="1"/>
</dbReference>
<dbReference type="GO" id="GO:0000036">
    <property type="term" value="F:acyl carrier activity"/>
    <property type="evidence" value="ECO:0007669"/>
    <property type="project" value="UniProtKB-UniRule"/>
</dbReference>
<dbReference type="NCBIfam" id="TIGR00517">
    <property type="entry name" value="acyl_carrier"/>
    <property type="match status" value="1"/>
</dbReference>
<feature type="domain" description="Carrier" evidence="7">
    <location>
        <begin position="45"/>
        <end position="120"/>
    </location>
</feature>
<comment type="caution">
    <text evidence="3">Lacks conserved residue(s) required for the propagation of feature annotation.</text>
</comment>
<accession>A0A540WYZ1</accession>
<comment type="similarity">
    <text evidence="3">Belongs to the acyl carrier protein (ACP) family.</text>
</comment>
<keyword evidence="3" id="KW-0275">Fatty acid biosynthesis</keyword>
<dbReference type="NCBIfam" id="NF002148">
    <property type="entry name" value="PRK00982.1-2"/>
    <property type="match status" value="1"/>
</dbReference>
<sequence>MHHSIARHSALGFLAALLISTTGSASPSQLASTQASTTQVTAGLSSTCTKVKRIIAEKADVPPSSVTDSADLINDLGMDELDLIELAMHFEDEFEIEIPDEHVELIHTVSDACKYVEGAVGS</sequence>
<dbReference type="Pfam" id="PF00550">
    <property type="entry name" value="PP-binding"/>
    <property type="match status" value="1"/>
</dbReference>
<dbReference type="GO" id="GO:0005829">
    <property type="term" value="C:cytosol"/>
    <property type="evidence" value="ECO:0007669"/>
    <property type="project" value="TreeGrafter"/>
</dbReference>
<dbReference type="AlphaFoldDB" id="A0A540WYZ1"/>
<evidence type="ECO:0000256" key="6">
    <source>
        <dbReference type="SAM" id="SignalP"/>
    </source>
</evidence>
<dbReference type="GO" id="GO:0009245">
    <property type="term" value="P:lipid A biosynthetic process"/>
    <property type="evidence" value="ECO:0007669"/>
    <property type="project" value="TreeGrafter"/>
</dbReference>
<evidence type="ECO:0000256" key="2">
    <source>
        <dbReference type="ARBA" id="ARBA00022553"/>
    </source>
</evidence>
<dbReference type="PANTHER" id="PTHR20863:SF76">
    <property type="entry name" value="CARRIER DOMAIN-CONTAINING PROTEIN"/>
    <property type="match status" value="1"/>
</dbReference>
<keyword evidence="2 3" id="KW-0597">Phosphoprotein</keyword>
<evidence type="ECO:0000259" key="7">
    <source>
        <dbReference type="PROSITE" id="PS50075"/>
    </source>
</evidence>
<feature type="signal peptide" evidence="6">
    <location>
        <begin position="1"/>
        <end position="25"/>
    </location>
</feature>
<protein>
    <recommendedName>
        <fullName evidence="3 4">Acyl carrier protein</fullName>
        <shortName evidence="3">ACP</shortName>
    </recommendedName>
</protein>
<keyword evidence="6" id="KW-0732">Signal</keyword>
<comment type="subcellular location">
    <subcellularLocation>
        <location evidence="3">Cytoplasm</location>
    </subcellularLocation>
</comment>
<keyword evidence="3" id="KW-0276">Fatty acid metabolism</keyword>
<keyword evidence="3" id="KW-0444">Lipid biosynthesis</keyword>
<keyword evidence="3" id="KW-0963">Cytoplasm</keyword>
<dbReference type="InterPro" id="IPR003231">
    <property type="entry name" value="ACP"/>
</dbReference>
<dbReference type="RefSeq" id="WP_141644092.1">
    <property type="nucleotide sequence ID" value="NZ_VIFM01000074.1"/>
</dbReference>
<comment type="PTM">
    <text evidence="5">4'-phosphopantetheine is transferred from CoA to a specific serine of apo-ACP by acpS.</text>
</comment>
<comment type="function">
    <text evidence="3 5">Carrier of the growing fatty acid chain in fatty acid biosynthesis.</text>
</comment>
<dbReference type="PANTHER" id="PTHR20863">
    <property type="entry name" value="ACYL CARRIER PROTEIN"/>
    <property type="match status" value="1"/>
</dbReference>
<keyword evidence="3" id="KW-0443">Lipid metabolism</keyword>
<dbReference type="InterPro" id="IPR009081">
    <property type="entry name" value="PP-bd_ACP"/>
</dbReference>
<comment type="pathway">
    <text evidence="3 5">Lipid metabolism; fatty acid biosynthesis.</text>
</comment>
<dbReference type="EMBL" id="VIFM01000074">
    <property type="protein sequence ID" value="TQF14236.1"/>
    <property type="molecule type" value="Genomic_DNA"/>
</dbReference>
<comment type="caution">
    <text evidence="8">The sequence shown here is derived from an EMBL/GenBank/DDBJ whole genome shotgun (WGS) entry which is preliminary data.</text>
</comment>
<dbReference type="GO" id="GO:0000035">
    <property type="term" value="F:acyl binding"/>
    <property type="evidence" value="ECO:0007669"/>
    <property type="project" value="TreeGrafter"/>
</dbReference>
<keyword evidence="1 3" id="KW-0596">Phosphopantetheine</keyword>
<gene>
    <name evidence="3 8" type="primary">acpP</name>
    <name evidence="8" type="ORF">FJV41_19915</name>
</gene>
<evidence type="ECO:0000313" key="8">
    <source>
        <dbReference type="EMBL" id="TQF14236.1"/>
    </source>
</evidence>
<keyword evidence="9" id="KW-1185">Reference proteome</keyword>
<dbReference type="PROSITE" id="PS50075">
    <property type="entry name" value="CARRIER"/>
    <property type="match status" value="1"/>
</dbReference>
<proteinExistence type="inferred from homology"/>
<evidence type="ECO:0000256" key="1">
    <source>
        <dbReference type="ARBA" id="ARBA00022450"/>
    </source>
</evidence>
<evidence type="ECO:0000256" key="5">
    <source>
        <dbReference type="RuleBase" id="RU003545"/>
    </source>
</evidence>
<reference evidence="8 9" key="1">
    <citation type="submission" date="2019-06" db="EMBL/GenBank/DDBJ databases">
        <authorList>
            <person name="Livingstone P."/>
            <person name="Whitworth D."/>
        </authorList>
    </citation>
    <scope>NUCLEOTIDE SEQUENCE [LARGE SCALE GENOMIC DNA]</scope>
    <source>
        <strain evidence="8 9">AM401</strain>
    </source>
</reference>
<dbReference type="Proteomes" id="UP000315369">
    <property type="component" value="Unassembled WGS sequence"/>
</dbReference>
<name>A0A540WYZ1_9BACT</name>
<evidence type="ECO:0000256" key="4">
    <source>
        <dbReference type="NCBIfam" id="TIGR00517"/>
    </source>
</evidence>
<dbReference type="UniPathway" id="UPA00094"/>
<evidence type="ECO:0000313" key="9">
    <source>
        <dbReference type="Proteomes" id="UP000315369"/>
    </source>
</evidence>
<dbReference type="HAMAP" id="MF_01217">
    <property type="entry name" value="Acyl_carrier"/>
    <property type="match status" value="1"/>
</dbReference>
<organism evidence="8 9">
    <name type="scientific">Myxococcus llanfairpwllgwyngyllgogerychwyrndrobwllllantysiliogogogochensis</name>
    <dbReference type="NCBI Taxonomy" id="2590453"/>
    <lineage>
        <taxon>Bacteria</taxon>
        <taxon>Pseudomonadati</taxon>
        <taxon>Myxococcota</taxon>
        <taxon>Myxococcia</taxon>
        <taxon>Myxococcales</taxon>
        <taxon>Cystobacterineae</taxon>
        <taxon>Myxococcaceae</taxon>
        <taxon>Myxococcus</taxon>
    </lineage>
</organism>